<evidence type="ECO:0000256" key="1">
    <source>
        <dbReference type="ARBA" id="ARBA00009986"/>
    </source>
</evidence>
<gene>
    <name evidence="2" type="ORF">CPELLU_LOCUS5443</name>
</gene>
<protein>
    <submittedName>
        <fullName evidence="2">15592_t:CDS:1</fullName>
    </submittedName>
</protein>
<dbReference type="PANTHER" id="PTHR43866:SF3">
    <property type="entry name" value="METHYLMALONATE-SEMIALDEHYDE DEHYDROGENASE [ACYLATING], MITOCHONDRIAL"/>
    <property type="match status" value="1"/>
</dbReference>
<reference evidence="2" key="1">
    <citation type="submission" date="2021-06" db="EMBL/GenBank/DDBJ databases">
        <authorList>
            <person name="Kallberg Y."/>
            <person name="Tangrot J."/>
            <person name="Rosling A."/>
        </authorList>
    </citation>
    <scope>NUCLEOTIDE SEQUENCE</scope>
    <source>
        <strain evidence="2">FL966</strain>
    </source>
</reference>
<dbReference type="Proteomes" id="UP000789759">
    <property type="component" value="Unassembled WGS sequence"/>
</dbReference>
<evidence type="ECO:0000313" key="2">
    <source>
        <dbReference type="EMBL" id="CAG8566300.1"/>
    </source>
</evidence>
<proteinExistence type="inferred from homology"/>
<keyword evidence="3" id="KW-1185">Reference proteome</keyword>
<dbReference type="GO" id="GO:0006210">
    <property type="term" value="P:thymine catabolic process"/>
    <property type="evidence" value="ECO:0007669"/>
    <property type="project" value="TreeGrafter"/>
</dbReference>
<accession>A0A9N9FX48</accession>
<name>A0A9N9FX48_9GLOM</name>
<dbReference type="InterPro" id="IPR010061">
    <property type="entry name" value="MeMal-semiAld_DH"/>
</dbReference>
<dbReference type="EMBL" id="CAJVQA010003097">
    <property type="protein sequence ID" value="CAG8566300.1"/>
    <property type="molecule type" value="Genomic_DNA"/>
</dbReference>
<comment type="caution">
    <text evidence="2">The sequence shown here is derived from an EMBL/GenBank/DDBJ whole genome shotgun (WGS) entry which is preliminary data.</text>
</comment>
<dbReference type="OrthoDB" id="2421987at2759"/>
<sequence length="136" mass="15691">MLAPPPGQFTNCKELLAYVRTFARAQGYAVTIKRSRSDEDGRIKNMLLQCDRGGSYRNQLNLTTSSRCRQTASRLSRCPFELYESRRNNIWFLEVRDPNHNHEASVNMSGHPIVRRLNAEQLEQVRHINAASSRSR</sequence>
<dbReference type="GO" id="GO:0004491">
    <property type="term" value="F:methylmalonate-semialdehyde dehydrogenase (acylating, NAD) activity"/>
    <property type="evidence" value="ECO:0007669"/>
    <property type="project" value="InterPro"/>
</dbReference>
<organism evidence="2 3">
    <name type="scientific">Cetraspora pellucida</name>
    <dbReference type="NCBI Taxonomy" id="1433469"/>
    <lineage>
        <taxon>Eukaryota</taxon>
        <taxon>Fungi</taxon>
        <taxon>Fungi incertae sedis</taxon>
        <taxon>Mucoromycota</taxon>
        <taxon>Glomeromycotina</taxon>
        <taxon>Glomeromycetes</taxon>
        <taxon>Diversisporales</taxon>
        <taxon>Gigasporaceae</taxon>
        <taxon>Cetraspora</taxon>
    </lineage>
</organism>
<dbReference type="GO" id="GO:0005739">
    <property type="term" value="C:mitochondrion"/>
    <property type="evidence" value="ECO:0007669"/>
    <property type="project" value="TreeGrafter"/>
</dbReference>
<comment type="similarity">
    <text evidence="1">Belongs to the aldehyde dehydrogenase family.</text>
</comment>
<dbReference type="PANTHER" id="PTHR43866">
    <property type="entry name" value="MALONATE-SEMIALDEHYDE DEHYDROGENASE"/>
    <property type="match status" value="1"/>
</dbReference>
<evidence type="ECO:0000313" key="3">
    <source>
        <dbReference type="Proteomes" id="UP000789759"/>
    </source>
</evidence>
<dbReference type="AlphaFoldDB" id="A0A9N9FX48"/>
<dbReference type="GO" id="GO:0006574">
    <property type="term" value="P:L-valine catabolic process"/>
    <property type="evidence" value="ECO:0007669"/>
    <property type="project" value="TreeGrafter"/>
</dbReference>